<dbReference type="Proteomes" id="UP001652581">
    <property type="component" value="Chromosome 26"/>
</dbReference>
<name>A0ABM5CC29_VICPA</name>
<reference evidence="2" key="1">
    <citation type="submission" date="2025-08" db="UniProtKB">
        <authorList>
            <consortium name="RefSeq"/>
        </authorList>
    </citation>
    <scope>IDENTIFICATION</scope>
</reference>
<protein>
    <submittedName>
        <fullName evidence="2">Uncharacterized protein</fullName>
    </submittedName>
</protein>
<organism evidence="1 2">
    <name type="scientific">Vicugna pacos</name>
    <name type="common">Alpaca</name>
    <name type="synonym">Lama pacos</name>
    <dbReference type="NCBI Taxonomy" id="30538"/>
    <lineage>
        <taxon>Eukaryota</taxon>
        <taxon>Metazoa</taxon>
        <taxon>Chordata</taxon>
        <taxon>Craniata</taxon>
        <taxon>Vertebrata</taxon>
        <taxon>Euteleostomi</taxon>
        <taxon>Mammalia</taxon>
        <taxon>Eutheria</taxon>
        <taxon>Laurasiatheria</taxon>
        <taxon>Artiodactyla</taxon>
        <taxon>Tylopoda</taxon>
        <taxon>Camelidae</taxon>
        <taxon>Vicugna</taxon>
    </lineage>
</organism>
<dbReference type="RefSeq" id="XP_072806212.1">
    <property type="nucleotide sequence ID" value="XM_072950111.1"/>
</dbReference>
<evidence type="ECO:0000313" key="2">
    <source>
        <dbReference type="RefSeq" id="XP_072806212.1"/>
    </source>
</evidence>
<evidence type="ECO:0000313" key="1">
    <source>
        <dbReference type="Proteomes" id="UP001652581"/>
    </source>
</evidence>
<keyword evidence="1" id="KW-1185">Reference proteome</keyword>
<proteinExistence type="predicted"/>
<accession>A0ABM5CC29</accession>
<sequence>MLCGGTGPGSSGTKPIRRASEMGAARGEKFLSRTAGAGLGLGRGRNHLVRSSSWVTRRRGRGLLRAQAALRAATRVSRGGVSSWEDARLRASHLRLSERGRHLRCGAARAAVDRRLQKINLSSFWTDLVVCIGEQRGCILKDESLENRLSCQFQAEGNIVFQTVQSWGGSGSGGSFQPITAILLSSCTLALHARQLDVRLQLDYVSASQLVVCIGEQRGCILKDESLENRLSCQFQAEGNIVFQTVQSWGGSGSGGSFQPITAILLSSCTLALHARQLDVRLQLDYVSASQGCVVIIGSRSRIV</sequence>
<gene>
    <name evidence="2" type="primary">LOC140689396</name>
</gene>
<dbReference type="GeneID" id="140689396"/>